<proteinExistence type="predicted"/>
<reference evidence="2" key="1">
    <citation type="journal article" date="2021" name="Sci. Adv.">
        <title>The American lobster genome reveals insights on longevity, neural, and immune adaptations.</title>
        <authorList>
            <person name="Polinski J.M."/>
            <person name="Zimin A.V."/>
            <person name="Clark K.F."/>
            <person name="Kohn A.B."/>
            <person name="Sadowski N."/>
            <person name="Timp W."/>
            <person name="Ptitsyn A."/>
            <person name="Khanna P."/>
            <person name="Romanova D.Y."/>
            <person name="Williams P."/>
            <person name="Greenwood S.J."/>
            <person name="Moroz L.L."/>
            <person name="Walt D.R."/>
            <person name="Bodnar A.G."/>
        </authorList>
    </citation>
    <scope>NUCLEOTIDE SEQUENCE</scope>
    <source>
        <strain evidence="2">GMGI-L3</strain>
    </source>
</reference>
<accession>A0A8J5JCL8</accession>
<name>A0A8J5JCL8_HOMAM</name>
<evidence type="ECO:0000313" key="2">
    <source>
        <dbReference type="EMBL" id="KAG7153325.1"/>
    </source>
</evidence>
<sequence>MTSVHTQPRLASPQTRPRMTPVHTQPRIHLGMGFEDELRPDALNFVVHAELDEPRARIHQPARPKLGGHVSTL</sequence>
<keyword evidence="3" id="KW-1185">Reference proteome</keyword>
<dbReference type="AlphaFoldDB" id="A0A8J5JCL8"/>
<dbReference type="Proteomes" id="UP000747542">
    <property type="component" value="Unassembled WGS sequence"/>
</dbReference>
<gene>
    <name evidence="2" type="ORF">Hamer_G010622</name>
</gene>
<dbReference type="EMBL" id="JAHLQT010047199">
    <property type="protein sequence ID" value="KAG7153325.1"/>
    <property type="molecule type" value="Genomic_DNA"/>
</dbReference>
<evidence type="ECO:0000256" key="1">
    <source>
        <dbReference type="SAM" id="MobiDB-lite"/>
    </source>
</evidence>
<feature type="region of interest" description="Disordered" evidence="1">
    <location>
        <begin position="1"/>
        <end position="24"/>
    </location>
</feature>
<evidence type="ECO:0000313" key="3">
    <source>
        <dbReference type="Proteomes" id="UP000747542"/>
    </source>
</evidence>
<protein>
    <submittedName>
        <fullName evidence="2">Uncharacterized protein</fullName>
    </submittedName>
</protein>
<organism evidence="2 3">
    <name type="scientific">Homarus americanus</name>
    <name type="common">American lobster</name>
    <dbReference type="NCBI Taxonomy" id="6706"/>
    <lineage>
        <taxon>Eukaryota</taxon>
        <taxon>Metazoa</taxon>
        <taxon>Ecdysozoa</taxon>
        <taxon>Arthropoda</taxon>
        <taxon>Crustacea</taxon>
        <taxon>Multicrustacea</taxon>
        <taxon>Malacostraca</taxon>
        <taxon>Eumalacostraca</taxon>
        <taxon>Eucarida</taxon>
        <taxon>Decapoda</taxon>
        <taxon>Pleocyemata</taxon>
        <taxon>Astacidea</taxon>
        <taxon>Nephropoidea</taxon>
        <taxon>Nephropidae</taxon>
        <taxon>Homarus</taxon>
    </lineage>
</organism>
<comment type="caution">
    <text evidence="2">The sequence shown here is derived from an EMBL/GenBank/DDBJ whole genome shotgun (WGS) entry which is preliminary data.</text>
</comment>